<organism evidence="7 8">
    <name type="scientific">Oricola cellulosilytica</name>
    <dbReference type="NCBI Taxonomy" id="1429082"/>
    <lineage>
        <taxon>Bacteria</taxon>
        <taxon>Pseudomonadati</taxon>
        <taxon>Pseudomonadota</taxon>
        <taxon>Alphaproteobacteria</taxon>
        <taxon>Hyphomicrobiales</taxon>
        <taxon>Ahrensiaceae</taxon>
        <taxon>Oricola</taxon>
    </lineage>
</organism>
<dbReference type="InterPro" id="IPR009009">
    <property type="entry name" value="RlpA-like_DPBB"/>
</dbReference>
<dbReference type="CDD" id="cd22268">
    <property type="entry name" value="DPBB_RlpA-like"/>
    <property type="match status" value="1"/>
</dbReference>
<dbReference type="InterPro" id="IPR036908">
    <property type="entry name" value="RlpA-like_sf"/>
</dbReference>
<evidence type="ECO:0000256" key="5">
    <source>
        <dbReference type="RuleBase" id="RU003495"/>
    </source>
</evidence>
<proteinExistence type="inferred from homology"/>
<dbReference type="PANTHER" id="PTHR34183">
    <property type="entry name" value="ENDOLYTIC PEPTIDOGLYCAN TRANSGLYCOSYLASE RLPA"/>
    <property type="match status" value="1"/>
</dbReference>
<evidence type="ECO:0000256" key="2">
    <source>
        <dbReference type="ARBA" id="ARBA00023239"/>
    </source>
</evidence>
<dbReference type="OrthoDB" id="9779128at2"/>
<dbReference type="GO" id="GO:0071555">
    <property type="term" value="P:cell wall organization"/>
    <property type="evidence" value="ECO:0007669"/>
    <property type="project" value="UniProtKB-KW"/>
</dbReference>
<reference evidence="7 8" key="1">
    <citation type="journal article" date="2015" name="Antonie Van Leeuwenhoek">
        <title>Oricola cellulosilytica gen. nov., sp. nov., a cellulose-degrading bacterium of the family Phyllobacteriaceae isolated from surface seashore water, and emended descriptions of Mesorhizobium loti and Phyllobacterium myrsinacearum.</title>
        <authorList>
            <person name="Hameed A."/>
            <person name="Shahina M."/>
            <person name="Lai W.A."/>
            <person name="Lin S.Y."/>
            <person name="Young L.S."/>
            <person name="Liu Y.C."/>
            <person name="Hsu Y.H."/>
            <person name="Young C.C."/>
        </authorList>
    </citation>
    <scope>NUCLEOTIDE SEQUENCE [LARGE SCALE GENOMIC DNA]</scope>
    <source>
        <strain evidence="7 8">KCTC 52183</strain>
    </source>
</reference>
<keyword evidence="3 4" id="KW-0961">Cell wall biogenesis/degradation</keyword>
<feature type="domain" description="RlpA-like protein double-psi beta-barrel" evidence="6">
    <location>
        <begin position="91"/>
        <end position="179"/>
    </location>
</feature>
<name>A0A4R0PB05_9HYPH</name>
<dbReference type="NCBIfam" id="TIGR00413">
    <property type="entry name" value="rlpA"/>
    <property type="match status" value="1"/>
</dbReference>
<evidence type="ECO:0000313" key="7">
    <source>
        <dbReference type="EMBL" id="TCD13158.1"/>
    </source>
</evidence>
<dbReference type="GO" id="GO:0000270">
    <property type="term" value="P:peptidoglycan metabolic process"/>
    <property type="evidence" value="ECO:0007669"/>
    <property type="project" value="UniProtKB-UniRule"/>
</dbReference>
<evidence type="ECO:0000256" key="3">
    <source>
        <dbReference type="ARBA" id="ARBA00023316"/>
    </source>
</evidence>
<dbReference type="FunFam" id="2.40.40.10:FF:000003">
    <property type="entry name" value="Endolytic peptidoglycan transglycosylase RlpA"/>
    <property type="match status" value="1"/>
</dbReference>
<accession>A0A4R0PB05</accession>
<keyword evidence="2 4" id="KW-0456">Lyase</keyword>
<evidence type="ECO:0000256" key="1">
    <source>
        <dbReference type="ARBA" id="ARBA00022729"/>
    </source>
</evidence>
<evidence type="ECO:0000256" key="4">
    <source>
        <dbReference type="HAMAP-Rule" id="MF_02071"/>
    </source>
</evidence>
<dbReference type="SUPFAM" id="SSF50685">
    <property type="entry name" value="Barwin-like endoglucanases"/>
    <property type="match status" value="1"/>
</dbReference>
<dbReference type="Pfam" id="PF03330">
    <property type="entry name" value="DPBB_1"/>
    <property type="match status" value="1"/>
</dbReference>
<keyword evidence="1" id="KW-0732">Signal</keyword>
<protein>
    <recommendedName>
        <fullName evidence="4">Endolytic peptidoglycan transglycosylase RlpA</fullName>
        <ecNumber evidence="4">4.2.2.-</ecNumber>
    </recommendedName>
</protein>
<evidence type="ECO:0000313" key="8">
    <source>
        <dbReference type="Proteomes" id="UP000291301"/>
    </source>
</evidence>
<comment type="caution">
    <text evidence="7">The sequence shown here is derived from an EMBL/GenBank/DDBJ whole genome shotgun (WGS) entry which is preliminary data.</text>
</comment>
<dbReference type="EC" id="4.2.2.-" evidence="4"/>
<dbReference type="PANTHER" id="PTHR34183:SF1">
    <property type="entry name" value="ENDOLYTIC PEPTIDOGLYCAN TRANSGLYCOSYLASE RLPA"/>
    <property type="match status" value="1"/>
</dbReference>
<evidence type="ECO:0000259" key="6">
    <source>
        <dbReference type="Pfam" id="PF03330"/>
    </source>
</evidence>
<dbReference type="AlphaFoldDB" id="A0A4R0PB05"/>
<comment type="similarity">
    <text evidence="4 5">Belongs to the RlpA family.</text>
</comment>
<keyword evidence="8" id="KW-1185">Reference proteome</keyword>
<sequence length="310" mass="32528">MVLCAIALLVAGCSASTPKVGLKSPKGIYAANGATAGPEYFSAATYGVAASPRVATGKRLPRGGGRDQIGKPYTVRGKTYRPTATPKEQEIGKASWYGAAFHGRLTANGEVYDMDHLTAAHKTMPLPSYARVTNMDNGRSVIVRVNDRGPFADDRIIDLSKRAAEILDYTSRGTARVKVEYAGRAPLHGRDDAFLLASIRGGDGGPASDRFGDPASDVLVAMSGPSPNLRPAPPQPLHPLGANALTTGGPVMANATNKNAFVAPANIPVPDNRPSVSLAGVAISAYADMRVARSFRFLEPVTASTGWKTR</sequence>
<gene>
    <name evidence="4" type="primary">rlpA</name>
    <name evidence="7" type="ORF">E0D97_14225</name>
</gene>
<dbReference type="Gene3D" id="2.40.40.10">
    <property type="entry name" value="RlpA-like domain"/>
    <property type="match status" value="1"/>
</dbReference>
<dbReference type="GO" id="GO:0009279">
    <property type="term" value="C:cell outer membrane"/>
    <property type="evidence" value="ECO:0007669"/>
    <property type="project" value="TreeGrafter"/>
</dbReference>
<dbReference type="HAMAP" id="MF_02071">
    <property type="entry name" value="RlpA"/>
    <property type="match status" value="1"/>
</dbReference>
<dbReference type="GO" id="GO:0008932">
    <property type="term" value="F:lytic endotransglycosylase activity"/>
    <property type="evidence" value="ECO:0007669"/>
    <property type="project" value="UniProtKB-UniRule"/>
</dbReference>
<dbReference type="InterPro" id="IPR012997">
    <property type="entry name" value="RplA"/>
</dbReference>
<dbReference type="Proteomes" id="UP000291301">
    <property type="component" value="Unassembled WGS sequence"/>
</dbReference>
<comment type="function">
    <text evidence="4">Lytic transglycosylase with a strong preference for naked glycan strands that lack stem peptides.</text>
</comment>
<dbReference type="InterPro" id="IPR034718">
    <property type="entry name" value="RlpA"/>
</dbReference>
<dbReference type="EMBL" id="SJST01000006">
    <property type="protein sequence ID" value="TCD13158.1"/>
    <property type="molecule type" value="Genomic_DNA"/>
</dbReference>